<reference evidence="3" key="1">
    <citation type="journal article" date="2019" name="Int. J. Syst. Evol. Microbiol.">
        <title>The Global Catalogue of Microorganisms (GCM) 10K type strain sequencing project: providing services to taxonomists for standard genome sequencing and annotation.</title>
        <authorList>
            <consortium name="The Broad Institute Genomics Platform"/>
            <consortium name="The Broad Institute Genome Sequencing Center for Infectious Disease"/>
            <person name="Wu L."/>
            <person name="Ma J."/>
        </authorList>
    </citation>
    <scope>NUCLEOTIDE SEQUENCE [LARGE SCALE GENOMIC DNA]</scope>
    <source>
        <strain evidence="3">JCM 9687</strain>
    </source>
</reference>
<evidence type="ECO:0000313" key="3">
    <source>
        <dbReference type="Proteomes" id="UP001500483"/>
    </source>
</evidence>
<proteinExistence type="predicted"/>
<sequence length="100" mass="10486">MDGAPSKAPDCTWRSSSSPDGAVDSVVDMDFSSGGVRSAAMLPSSNLWSGVMWRGSLDPLDEHRAVRSPSSAAARDGRAAAPGGADYPRRRAVRGRPVTR</sequence>
<accession>A0ABP6RV47</accession>
<evidence type="ECO:0000256" key="1">
    <source>
        <dbReference type="SAM" id="MobiDB-lite"/>
    </source>
</evidence>
<gene>
    <name evidence="2" type="ORF">GCM10020366_28230</name>
</gene>
<organism evidence="2 3">
    <name type="scientific">Saccharopolyspora gregorii</name>
    <dbReference type="NCBI Taxonomy" id="33914"/>
    <lineage>
        <taxon>Bacteria</taxon>
        <taxon>Bacillati</taxon>
        <taxon>Actinomycetota</taxon>
        <taxon>Actinomycetes</taxon>
        <taxon>Pseudonocardiales</taxon>
        <taxon>Pseudonocardiaceae</taxon>
        <taxon>Saccharopolyspora</taxon>
    </lineage>
</organism>
<evidence type="ECO:0000313" key="2">
    <source>
        <dbReference type="EMBL" id="GAA3357986.1"/>
    </source>
</evidence>
<dbReference type="Proteomes" id="UP001500483">
    <property type="component" value="Unassembled WGS sequence"/>
</dbReference>
<protein>
    <submittedName>
        <fullName evidence="2">Uncharacterized protein</fullName>
    </submittedName>
</protein>
<feature type="region of interest" description="Disordered" evidence="1">
    <location>
        <begin position="64"/>
        <end position="100"/>
    </location>
</feature>
<name>A0ABP6RV47_9PSEU</name>
<dbReference type="EMBL" id="BAAAYK010000038">
    <property type="protein sequence ID" value="GAA3357986.1"/>
    <property type="molecule type" value="Genomic_DNA"/>
</dbReference>
<keyword evidence="3" id="KW-1185">Reference proteome</keyword>
<comment type="caution">
    <text evidence="2">The sequence shown here is derived from an EMBL/GenBank/DDBJ whole genome shotgun (WGS) entry which is preliminary data.</text>
</comment>
<feature type="compositionally biased region" description="Basic residues" evidence="1">
    <location>
        <begin position="90"/>
        <end position="100"/>
    </location>
</feature>
<feature type="region of interest" description="Disordered" evidence="1">
    <location>
        <begin position="1"/>
        <end position="24"/>
    </location>
</feature>
<feature type="compositionally biased region" description="Low complexity" evidence="1">
    <location>
        <begin position="67"/>
        <end position="86"/>
    </location>
</feature>